<name>A0A1Y3ATZ0_EURMA</name>
<keyword evidence="3" id="KW-1185">Reference proteome</keyword>
<dbReference type="EMBL" id="MUJZ01060872">
    <property type="protein sequence ID" value="OTF71477.1"/>
    <property type="molecule type" value="Genomic_DNA"/>
</dbReference>
<dbReference type="Proteomes" id="UP000194236">
    <property type="component" value="Unassembled WGS sequence"/>
</dbReference>
<proteinExistence type="predicted"/>
<feature type="compositionally biased region" description="Low complexity" evidence="1">
    <location>
        <begin position="85"/>
        <end position="98"/>
    </location>
</feature>
<comment type="caution">
    <text evidence="2">The sequence shown here is derived from an EMBL/GenBank/DDBJ whole genome shotgun (WGS) entry which is preliminary data.</text>
</comment>
<dbReference type="AlphaFoldDB" id="A0A1Y3ATZ0"/>
<accession>A0A1Y3ATZ0</accession>
<organism evidence="2 3">
    <name type="scientific">Euroglyphus maynei</name>
    <name type="common">Mayne's house dust mite</name>
    <dbReference type="NCBI Taxonomy" id="6958"/>
    <lineage>
        <taxon>Eukaryota</taxon>
        <taxon>Metazoa</taxon>
        <taxon>Ecdysozoa</taxon>
        <taxon>Arthropoda</taxon>
        <taxon>Chelicerata</taxon>
        <taxon>Arachnida</taxon>
        <taxon>Acari</taxon>
        <taxon>Acariformes</taxon>
        <taxon>Sarcoptiformes</taxon>
        <taxon>Astigmata</taxon>
        <taxon>Psoroptidia</taxon>
        <taxon>Analgoidea</taxon>
        <taxon>Pyroglyphidae</taxon>
        <taxon>Pyroglyphinae</taxon>
        <taxon>Euroglyphus</taxon>
    </lineage>
</organism>
<evidence type="ECO:0000313" key="3">
    <source>
        <dbReference type="Proteomes" id="UP000194236"/>
    </source>
</evidence>
<feature type="region of interest" description="Disordered" evidence="1">
    <location>
        <begin position="119"/>
        <end position="143"/>
    </location>
</feature>
<feature type="region of interest" description="Disordered" evidence="1">
    <location>
        <begin position="71"/>
        <end position="106"/>
    </location>
</feature>
<gene>
    <name evidence="2" type="ORF">BLA29_006293</name>
</gene>
<feature type="compositionally biased region" description="Basic and acidic residues" evidence="1">
    <location>
        <begin position="74"/>
        <end position="83"/>
    </location>
</feature>
<reference evidence="2 3" key="1">
    <citation type="submission" date="2017-03" db="EMBL/GenBank/DDBJ databases">
        <title>Genome Survey of Euroglyphus maynei.</title>
        <authorList>
            <person name="Arlian L.G."/>
            <person name="Morgan M.S."/>
            <person name="Rider S.D."/>
        </authorList>
    </citation>
    <scope>NUCLEOTIDE SEQUENCE [LARGE SCALE GENOMIC DNA]</scope>
    <source>
        <strain evidence="2">Arlian Lab</strain>
        <tissue evidence="2">Whole body</tissue>
    </source>
</reference>
<feature type="non-terminal residue" evidence="2">
    <location>
        <position position="377"/>
    </location>
</feature>
<evidence type="ECO:0000256" key="1">
    <source>
        <dbReference type="SAM" id="MobiDB-lite"/>
    </source>
</evidence>
<feature type="compositionally biased region" description="Basic and acidic residues" evidence="1">
    <location>
        <begin position="119"/>
        <end position="135"/>
    </location>
</feature>
<evidence type="ECO:0000313" key="2">
    <source>
        <dbReference type="EMBL" id="OTF71477.1"/>
    </source>
</evidence>
<protein>
    <submittedName>
        <fullName evidence="2">Uncharacterized protein</fullName>
    </submittedName>
</protein>
<sequence length="377" mass="43582">MIIHLIMVIKFVKIISHDYPSFNPNDNDENLSSKHLQPMEYNSCANNNISLSSILQSAGIIDGNDGDNINNCDNDGKIDENKAHSSSSPPSPTTTTTTAFTKKTDDDIDIKNDEMVKQIQKPDDDCDQHEKKEETNTVNNNNDCFDEINGNSEENINTFIDVSNDYSSNNHLNESYLIDHYSVQQQLFQQYRQTYFLNYLKKYYHQSATLEEIEAAVESANSFQTNQTSSSFQNHYLPVNLIASSFFSLFSSAFIQSIVYQQQNLEQQPQTTLEIYDYPSSSTQKMMENNSSPMISSHPQQFYTNYIPNNNHYYNIYNHNPYQSNHTSSSMNGTLSSCSFGWYNHHNHHQIPSSSYQYVGYPNHYYRQPQYQQQQRQ</sequence>